<name>A0AAD7SL56_9TELE</name>
<protein>
    <submittedName>
        <fullName evidence="2">Uncharacterized protein</fullName>
    </submittedName>
</protein>
<dbReference type="EMBL" id="JAINUG010000058">
    <property type="protein sequence ID" value="KAJ8403461.1"/>
    <property type="molecule type" value="Genomic_DNA"/>
</dbReference>
<sequence length="159" mass="16905">MCGEYRCAGSRPRVAAFRREGGTAPPTPSLWSPPHVTRLFVVGSIDGCARDVVAVIIVAMLQLSAPPSSRTPPRIARWWPLLEWQTGVGAHSLRSSHVPLLNALARGAKGEIGPGVQPSLAQSLPWEYRGLQRSGENLQRRGSPAAAVTQSSPATGLTP</sequence>
<feature type="region of interest" description="Disordered" evidence="1">
    <location>
        <begin position="135"/>
        <end position="159"/>
    </location>
</feature>
<gene>
    <name evidence="2" type="ORF">AAFF_G00352330</name>
</gene>
<feature type="compositionally biased region" description="Polar residues" evidence="1">
    <location>
        <begin position="148"/>
        <end position="159"/>
    </location>
</feature>
<dbReference type="Proteomes" id="UP001221898">
    <property type="component" value="Unassembled WGS sequence"/>
</dbReference>
<evidence type="ECO:0000313" key="3">
    <source>
        <dbReference type="Proteomes" id="UP001221898"/>
    </source>
</evidence>
<keyword evidence="3" id="KW-1185">Reference proteome</keyword>
<proteinExistence type="predicted"/>
<evidence type="ECO:0000313" key="2">
    <source>
        <dbReference type="EMBL" id="KAJ8403461.1"/>
    </source>
</evidence>
<reference evidence="2" key="1">
    <citation type="journal article" date="2023" name="Science">
        <title>Genome structures resolve the early diversification of teleost fishes.</title>
        <authorList>
            <person name="Parey E."/>
            <person name="Louis A."/>
            <person name="Montfort J."/>
            <person name="Bouchez O."/>
            <person name="Roques C."/>
            <person name="Iampietro C."/>
            <person name="Lluch J."/>
            <person name="Castinel A."/>
            <person name="Donnadieu C."/>
            <person name="Desvignes T."/>
            <person name="Floi Bucao C."/>
            <person name="Jouanno E."/>
            <person name="Wen M."/>
            <person name="Mejri S."/>
            <person name="Dirks R."/>
            <person name="Jansen H."/>
            <person name="Henkel C."/>
            <person name="Chen W.J."/>
            <person name="Zahm M."/>
            <person name="Cabau C."/>
            <person name="Klopp C."/>
            <person name="Thompson A.W."/>
            <person name="Robinson-Rechavi M."/>
            <person name="Braasch I."/>
            <person name="Lecointre G."/>
            <person name="Bobe J."/>
            <person name="Postlethwait J.H."/>
            <person name="Berthelot C."/>
            <person name="Roest Crollius H."/>
            <person name="Guiguen Y."/>
        </authorList>
    </citation>
    <scope>NUCLEOTIDE SEQUENCE</scope>
    <source>
        <strain evidence="2">NC1722</strain>
    </source>
</reference>
<comment type="caution">
    <text evidence="2">The sequence shown here is derived from an EMBL/GenBank/DDBJ whole genome shotgun (WGS) entry which is preliminary data.</text>
</comment>
<organism evidence="2 3">
    <name type="scientific">Aldrovandia affinis</name>
    <dbReference type="NCBI Taxonomy" id="143900"/>
    <lineage>
        <taxon>Eukaryota</taxon>
        <taxon>Metazoa</taxon>
        <taxon>Chordata</taxon>
        <taxon>Craniata</taxon>
        <taxon>Vertebrata</taxon>
        <taxon>Euteleostomi</taxon>
        <taxon>Actinopterygii</taxon>
        <taxon>Neopterygii</taxon>
        <taxon>Teleostei</taxon>
        <taxon>Notacanthiformes</taxon>
        <taxon>Halosauridae</taxon>
        <taxon>Aldrovandia</taxon>
    </lineage>
</organism>
<evidence type="ECO:0000256" key="1">
    <source>
        <dbReference type="SAM" id="MobiDB-lite"/>
    </source>
</evidence>
<accession>A0AAD7SL56</accession>
<dbReference type="AlphaFoldDB" id="A0AAD7SL56"/>